<dbReference type="AlphaFoldDB" id="B8G7C4"/>
<organism evidence="2 3">
    <name type="scientific">Chloroflexus aggregans (strain MD-66 / DSM 9485)</name>
    <dbReference type="NCBI Taxonomy" id="326427"/>
    <lineage>
        <taxon>Bacteria</taxon>
        <taxon>Bacillati</taxon>
        <taxon>Chloroflexota</taxon>
        <taxon>Chloroflexia</taxon>
        <taxon>Chloroflexales</taxon>
        <taxon>Chloroflexineae</taxon>
        <taxon>Chloroflexaceae</taxon>
        <taxon>Chloroflexus</taxon>
    </lineage>
</organism>
<evidence type="ECO:0000313" key="3">
    <source>
        <dbReference type="Proteomes" id="UP000002508"/>
    </source>
</evidence>
<sequence>MSLNLAALGEQVRVMGQTAAREAPQRDRRLDDVRQRYLAEVGQEDTWHTAVELSSPSFNWLLADPVEALDTVGDLPPIPNDYAIVATDGSHLDVDRHGEVDCYLINIGQVYIRYGTNPEARLESLPRLFFTEDELFLTDDTRRIPIEGAVLSMRRDVEEGLALARLATHYLTDLNLPRLALQDGTLIRWALANADAKVRDHFLRQYLSYLNEMQERAIPVASYISRSRSPEVMGLVRLMLCPDVNVKAQRGANCAQCSDARQGFTPSCMVCQDLIDADLFAPRLREGQRSPIFRSMSRISVERYEQHAIHFFFMRIGRELVRVEFPRWVMDTPQFIDQIHALVYDQATRGLGYPIALQRAHEQAVIRSAERRVFEQMVAGALQRAQAPAGVSAKRESKQFVQG</sequence>
<dbReference type="HOGENOM" id="CLU_059379_0_0_0"/>
<evidence type="ECO:0000259" key="1">
    <source>
        <dbReference type="SMART" id="SM00933"/>
    </source>
</evidence>
<dbReference type="RefSeq" id="WP_015941811.1">
    <property type="nucleotide sequence ID" value="NC_011831.1"/>
</dbReference>
<dbReference type="EMBL" id="CP001337">
    <property type="protein sequence ID" value="ACL25959.1"/>
    <property type="molecule type" value="Genomic_DNA"/>
</dbReference>
<dbReference type="Pfam" id="PF09376">
    <property type="entry name" value="NurA"/>
    <property type="match status" value="1"/>
</dbReference>
<name>B8G7C4_CHLAD</name>
<accession>B8G7C4</accession>
<dbReference type="SMART" id="SM00933">
    <property type="entry name" value="NurA"/>
    <property type="match status" value="1"/>
</dbReference>
<feature type="domain" description="NurA" evidence="1">
    <location>
        <begin position="82"/>
        <end position="366"/>
    </location>
</feature>
<dbReference type="STRING" id="326427.Cagg_3101"/>
<keyword evidence="3" id="KW-1185">Reference proteome</keyword>
<reference evidence="2" key="1">
    <citation type="submission" date="2008-12" db="EMBL/GenBank/DDBJ databases">
        <title>Complete sequence of Chloroflexus aggregans DSM 9485.</title>
        <authorList>
            <consortium name="US DOE Joint Genome Institute"/>
            <person name="Lucas S."/>
            <person name="Copeland A."/>
            <person name="Lapidus A."/>
            <person name="Glavina del Rio T."/>
            <person name="Dalin E."/>
            <person name="Tice H."/>
            <person name="Pitluck S."/>
            <person name="Foster B."/>
            <person name="Larimer F."/>
            <person name="Land M."/>
            <person name="Hauser L."/>
            <person name="Kyrpides N."/>
            <person name="Mikhailova N."/>
            <person name="Bryant D."/>
            <person name="Richardson P."/>
        </authorList>
    </citation>
    <scope>NUCLEOTIDE SEQUENCE</scope>
    <source>
        <strain evidence="2">DSM 9485</strain>
    </source>
</reference>
<dbReference type="OrthoDB" id="9799918at2"/>
<dbReference type="InterPro" id="IPR018977">
    <property type="entry name" value="NurA_domain"/>
</dbReference>
<dbReference type="eggNOG" id="COG1630">
    <property type="taxonomic scope" value="Bacteria"/>
</dbReference>
<protein>
    <recommendedName>
        <fullName evidence="1">NurA domain-containing protein</fullName>
    </recommendedName>
</protein>
<gene>
    <name evidence="2" type="ordered locus">Cagg_3101</name>
</gene>
<proteinExistence type="predicted"/>
<dbReference type="Proteomes" id="UP000002508">
    <property type="component" value="Chromosome"/>
</dbReference>
<evidence type="ECO:0000313" key="2">
    <source>
        <dbReference type="EMBL" id="ACL25959.1"/>
    </source>
</evidence>
<dbReference type="KEGG" id="cag:Cagg_3101"/>